<dbReference type="EC" id="3.1.3.45" evidence="5 11"/>
<sequence length="175" mass="18701">MQSNLEQESLKNAASKIKLLALDVDGVLTDGRLYFSNSGEETKAFHSLDGHGIKMLLSTGVDVGIITGRTSLLVEKRAKDLGIEIIYQGREDKLQAINEIVADKDYPLEEVAYVGDDLPDLPAIQSVGLGFSVPNGHSDVRAAAAAVTLSAGGSGAVREITDFIIKSQNKNDNFI</sequence>
<dbReference type="InterPro" id="IPR010023">
    <property type="entry name" value="KdsC_fam"/>
</dbReference>
<dbReference type="NCBIfam" id="TIGR01670">
    <property type="entry name" value="KdsC-phosphatas"/>
    <property type="match status" value="1"/>
</dbReference>
<keyword evidence="7 11" id="KW-0479">Metal-binding</keyword>
<comment type="subunit">
    <text evidence="4 11">Homotetramer.</text>
</comment>
<reference evidence="13 14" key="1">
    <citation type="submission" date="2017-08" db="EMBL/GenBank/DDBJ databases">
        <title>Fine stratification of microbial communities through a metagenomic profile of the photic zone.</title>
        <authorList>
            <person name="Haro-Moreno J.M."/>
            <person name="Lopez-Perez M."/>
            <person name="De La Torre J."/>
            <person name="Picazo A."/>
            <person name="Camacho A."/>
            <person name="Rodriguez-Valera F."/>
        </authorList>
    </citation>
    <scope>NUCLEOTIDE SEQUENCE [LARGE SCALE GENOMIC DNA]</scope>
    <source>
        <strain evidence="13">MED-G28</strain>
    </source>
</reference>
<dbReference type="GO" id="GO:0008781">
    <property type="term" value="F:N-acylneuraminate cytidylyltransferase activity"/>
    <property type="evidence" value="ECO:0007669"/>
    <property type="project" value="TreeGrafter"/>
</dbReference>
<evidence type="ECO:0000256" key="8">
    <source>
        <dbReference type="ARBA" id="ARBA00022801"/>
    </source>
</evidence>
<comment type="cofactor">
    <cofactor evidence="2 11 12">
        <name>Mg(2+)</name>
        <dbReference type="ChEBI" id="CHEBI:18420"/>
    </cofactor>
</comment>
<dbReference type="InterPro" id="IPR023214">
    <property type="entry name" value="HAD_sf"/>
</dbReference>
<dbReference type="Proteomes" id="UP000219329">
    <property type="component" value="Unassembled WGS sequence"/>
</dbReference>
<dbReference type="AlphaFoldDB" id="A0A2A5W972"/>
<evidence type="ECO:0000256" key="4">
    <source>
        <dbReference type="ARBA" id="ARBA00011881"/>
    </source>
</evidence>
<dbReference type="SFLD" id="SFLDS00003">
    <property type="entry name" value="Haloacid_Dehalogenase"/>
    <property type="match status" value="1"/>
</dbReference>
<dbReference type="InterPro" id="IPR036412">
    <property type="entry name" value="HAD-like_sf"/>
</dbReference>
<dbReference type="GO" id="GO:0019143">
    <property type="term" value="F:3-deoxy-manno-octulosonate-8-phosphatase activity"/>
    <property type="evidence" value="ECO:0007669"/>
    <property type="project" value="UniProtKB-UniRule"/>
</dbReference>
<dbReference type="SFLD" id="SFLDG01136">
    <property type="entry name" value="C1.6:_Phosphoserine_Phosphatas"/>
    <property type="match status" value="1"/>
</dbReference>
<evidence type="ECO:0000256" key="1">
    <source>
        <dbReference type="ARBA" id="ARBA00000898"/>
    </source>
</evidence>
<accession>A0A2A5W972</accession>
<evidence type="ECO:0000256" key="9">
    <source>
        <dbReference type="ARBA" id="ARBA00022842"/>
    </source>
</evidence>
<evidence type="ECO:0000313" key="13">
    <source>
        <dbReference type="EMBL" id="PDH33039.1"/>
    </source>
</evidence>
<dbReference type="Pfam" id="PF08282">
    <property type="entry name" value="Hydrolase_3"/>
    <property type="match status" value="1"/>
</dbReference>
<dbReference type="InterPro" id="IPR050793">
    <property type="entry name" value="CMP-NeuNAc_synthase"/>
</dbReference>
<protein>
    <recommendedName>
        <fullName evidence="6 11">3-deoxy-D-manno-octulosonate 8-phosphate phosphatase KdsC</fullName>
        <ecNumber evidence="5 11">3.1.3.45</ecNumber>
    </recommendedName>
    <alternativeName>
        <fullName evidence="10 11">KDO 8-P phosphatase</fullName>
    </alternativeName>
</protein>
<comment type="catalytic activity">
    <reaction evidence="1 11">
        <text>3-deoxy-alpha-D-manno-2-octulosonate-8-phosphate + H2O = 3-deoxy-alpha-D-manno-oct-2-ulosonate + phosphate</text>
        <dbReference type="Rhea" id="RHEA:11500"/>
        <dbReference type="ChEBI" id="CHEBI:15377"/>
        <dbReference type="ChEBI" id="CHEBI:43474"/>
        <dbReference type="ChEBI" id="CHEBI:85985"/>
        <dbReference type="ChEBI" id="CHEBI:85986"/>
        <dbReference type="EC" id="3.1.3.45"/>
    </reaction>
</comment>
<evidence type="ECO:0000256" key="12">
    <source>
        <dbReference type="PIRSR" id="PIRSR006118-2"/>
    </source>
</evidence>
<evidence type="ECO:0000256" key="2">
    <source>
        <dbReference type="ARBA" id="ARBA00001946"/>
    </source>
</evidence>
<feature type="binding site" evidence="12">
    <location>
        <position position="116"/>
    </location>
    <ligand>
        <name>Mg(2+)</name>
        <dbReference type="ChEBI" id="CHEBI:18420"/>
    </ligand>
</feature>
<dbReference type="PANTHER" id="PTHR21485:SF3">
    <property type="entry name" value="N-ACYLNEURAMINATE CYTIDYLYLTRANSFERASE"/>
    <property type="match status" value="1"/>
</dbReference>
<comment type="similarity">
    <text evidence="3 11">Belongs to the KdsC family.</text>
</comment>
<evidence type="ECO:0000313" key="14">
    <source>
        <dbReference type="Proteomes" id="UP000219329"/>
    </source>
</evidence>
<dbReference type="SFLD" id="SFLDG01138">
    <property type="entry name" value="C1.6.2:_Deoxy-d-mannose-octulo"/>
    <property type="match status" value="1"/>
</dbReference>
<keyword evidence="8 11" id="KW-0378">Hydrolase</keyword>
<evidence type="ECO:0000256" key="7">
    <source>
        <dbReference type="ARBA" id="ARBA00022723"/>
    </source>
</evidence>
<dbReference type="SUPFAM" id="SSF56784">
    <property type="entry name" value="HAD-like"/>
    <property type="match status" value="1"/>
</dbReference>
<dbReference type="FunFam" id="3.40.50.1000:FF:000029">
    <property type="entry name" value="3-deoxy-D-manno-octulosonate 8-phosphate phosphatase KdsC"/>
    <property type="match status" value="1"/>
</dbReference>
<dbReference type="PANTHER" id="PTHR21485">
    <property type="entry name" value="HAD SUPERFAMILY MEMBERS CMAS AND KDSC"/>
    <property type="match status" value="1"/>
</dbReference>
<evidence type="ECO:0000256" key="3">
    <source>
        <dbReference type="ARBA" id="ARBA00005893"/>
    </source>
</evidence>
<feature type="binding site" evidence="12">
    <location>
        <position position="25"/>
    </location>
    <ligand>
        <name>substrate</name>
    </ligand>
</feature>
<comment type="function">
    <text evidence="11">Catalyzes the hydrolysis of 3-deoxy-D-manno-octulosonate 8-phosphate (KDO 8-P) to 3-deoxy-D-manno-octulosonate (KDO) and inorganic phosphate.</text>
</comment>
<dbReference type="Gene3D" id="3.40.50.1000">
    <property type="entry name" value="HAD superfamily/HAD-like"/>
    <property type="match status" value="1"/>
</dbReference>
<gene>
    <name evidence="13" type="ORF">CNF02_10035</name>
</gene>
<dbReference type="GO" id="GO:0009103">
    <property type="term" value="P:lipopolysaccharide biosynthetic process"/>
    <property type="evidence" value="ECO:0007669"/>
    <property type="project" value="UniProtKB-UniRule"/>
</dbReference>
<dbReference type="EMBL" id="NTJZ01000011">
    <property type="protein sequence ID" value="PDH33039.1"/>
    <property type="molecule type" value="Genomic_DNA"/>
</dbReference>
<name>A0A2A5W972_9GAMM</name>
<keyword evidence="11" id="KW-0448">Lipopolysaccharide biosynthesis</keyword>
<evidence type="ECO:0000256" key="11">
    <source>
        <dbReference type="PIRNR" id="PIRNR006118"/>
    </source>
</evidence>
<dbReference type="CDD" id="cd01630">
    <property type="entry name" value="HAD_KDO-like"/>
    <property type="match status" value="1"/>
</dbReference>
<dbReference type="GO" id="GO:0046872">
    <property type="term" value="F:metal ion binding"/>
    <property type="evidence" value="ECO:0007669"/>
    <property type="project" value="UniProtKB-UniRule"/>
</dbReference>
<evidence type="ECO:0000256" key="5">
    <source>
        <dbReference type="ARBA" id="ARBA00013066"/>
    </source>
</evidence>
<evidence type="ECO:0000256" key="6">
    <source>
        <dbReference type="ARBA" id="ARBA00020092"/>
    </source>
</evidence>
<evidence type="ECO:0000256" key="10">
    <source>
        <dbReference type="ARBA" id="ARBA00031051"/>
    </source>
</evidence>
<comment type="caution">
    <text evidence="13">The sequence shown here is derived from an EMBL/GenBank/DDBJ whole genome shotgun (WGS) entry which is preliminary data.</text>
</comment>
<dbReference type="PIRSF" id="PIRSF006118">
    <property type="entry name" value="KDO8-P_Ptase"/>
    <property type="match status" value="1"/>
</dbReference>
<organism evidence="13 14">
    <name type="scientific">OM182 bacterium MED-G28</name>
    <dbReference type="NCBI Taxonomy" id="1986256"/>
    <lineage>
        <taxon>Bacteria</taxon>
        <taxon>Pseudomonadati</taxon>
        <taxon>Pseudomonadota</taxon>
        <taxon>Gammaproteobacteria</taxon>
        <taxon>OMG group</taxon>
        <taxon>OM182 clade</taxon>
    </lineage>
</organism>
<proteinExistence type="inferred from homology"/>
<feature type="binding site" evidence="12">
    <location>
        <position position="23"/>
    </location>
    <ligand>
        <name>Mg(2+)</name>
        <dbReference type="ChEBI" id="CHEBI:18420"/>
    </ligand>
</feature>
<keyword evidence="9 11" id="KW-0460">Magnesium</keyword>